<dbReference type="InterPro" id="IPR016162">
    <property type="entry name" value="Ald_DH_N"/>
</dbReference>
<feature type="domain" description="Aldehyde dehydrogenase" evidence="2">
    <location>
        <begin position="187"/>
        <end position="366"/>
    </location>
</feature>
<dbReference type="InterPro" id="IPR016161">
    <property type="entry name" value="Ald_DH/histidinol_DH"/>
</dbReference>
<keyword evidence="1" id="KW-0812">Transmembrane</keyword>
<proteinExistence type="predicted"/>
<dbReference type="InterPro" id="IPR016163">
    <property type="entry name" value="Ald_DH_C"/>
</dbReference>
<dbReference type="Proteomes" id="UP001595075">
    <property type="component" value="Unassembled WGS sequence"/>
</dbReference>
<dbReference type="InterPro" id="IPR015590">
    <property type="entry name" value="Aldehyde_DH_dom"/>
</dbReference>
<dbReference type="PANTHER" id="PTHR43111">
    <property type="entry name" value="ALDEHYDE DEHYDROGENASE B-RELATED"/>
    <property type="match status" value="1"/>
</dbReference>
<evidence type="ECO:0000313" key="4">
    <source>
        <dbReference type="Proteomes" id="UP001595075"/>
    </source>
</evidence>
<feature type="transmembrane region" description="Helical" evidence="1">
    <location>
        <begin position="458"/>
        <end position="480"/>
    </location>
</feature>
<dbReference type="Gene3D" id="3.40.605.10">
    <property type="entry name" value="Aldehyde Dehydrogenase, Chain A, domain 1"/>
    <property type="match status" value="1"/>
</dbReference>
<dbReference type="PANTHER" id="PTHR43111:SF1">
    <property type="entry name" value="ALDEHYDE DEHYDROGENASE B-RELATED"/>
    <property type="match status" value="1"/>
</dbReference>
<gene>
    <name evidence="3" type="ORF">VTL71DRAFT_7825</name>
</gene>
<evidence type="ECO:0000313" key="3">
    <source>
        <dbReference type="EMBL" id="KAL2074047.1"/>
    </source>
</evidence>
<evidence type="ECO:0000259" key="2">
    <source>
        <dbReference type="Pfam" id="PF00171"/>
    </source>
</evidence>
<protein>
    <recommendedName>
        <fullName evidence="2">Aldehyde dehydrogenase domain-containing protein</fullName>
    </recommendedName>
</protein>
<name>A0ABR4CW28_9HELO</name>
<sequence>MGSSSGLDLLRAAVIDGRTANIRYRQNELQSLHQALRDNADELLLAITKDGRGDGSTEPSFEADAEYSHTMSAVKQFYSTLNFDQSHKDEYLLANGVDNPLRRVGKGLVVIRPTTHTRFYSTISPIAAAISAGNCVCLELEDTMLNVDRVLKKILSEAMDIDTFCISNTAVQEPSAFVVDQTATTSQSASTQLLSNSSSRTIAIVDRATDVELAAKAIITARFSFQGSSPYSPDLVIVNDFVKAKFTEACIQYASKFHTQKPSSRRQQVPSSTKKVFKDAEEKSQISVFGSSEFVLADVRERDCSITKMKISGCFLPILECTSLVDALMSQKSETTFLAAYLFSDAPTAKFLAQHLDAAVTYVNQIPAHLLIGPAAPISSNSSPTPHKYSTDMFSTERPEYILPPSKELSSLETILGGEKAAGDAELLVRELRKQAVEPLPKTGQRPGHAIGFFEQGIMIGAGLFLSIVVPSMAYGTYLLGRSAWRLARR</sequence>
<dbReference type="Gene3D" id="3.40.309.10">
    <property type="entry name" value="Aldehyde Dehydrogenase, Chain A, domain 2"/>
    <property type="match status" value="1"/>
</dbReference>
<dbReference type="EMBL" id="JAZHXI010000002">
    <property type="protein sequence ID" value="KAL2074047.1"/>
    <property type="molecule type" value="Genomic_DNA"/>
</dbReference>
<reference evidence="3 4" key="1">
    <citation type="journal article" date="2024" name="Commun. Biol.">
        <title>Comparative genomic analysis of thermophilic fungi reveals convergent evolutionary adaptations and gene losses.</title>
        <authorList>
            <person name="Steindorff A.S."/>
            <person name="Aguilar-Pontes M.V."/>
            <person name="Robinson A.J."/>
            <person name="Andreopoulos B."/>
            <person name="LaButti K."/>
            <person name="Kuo A."/>
            <person name="Mondo S."/>
            <person name="Riley R."/>
            <person name="Otillar R."/>
            <person name="Haridas S."/>
            <person name="Lipzen A."/>
            <person name="Grimwood J."/>
            <person name="Schmutz J."/>
            <person name="Clum A."/>
            <person name="Reid I.D."/>
            <person name="Moisan M.C."/>
            <person name="Butler G."/>
            <person name="Nguyen T.T.M."/>
            <person name="Dewar K."/>
            <person name="Conant G."/>
            <person name="Drula E."/>
            <person name="Henrissat B."/>
            <person name="Hansel C."/>
            <person name="Singer S."/>
            <person name="Hutchinson M.I."/>
            <person name="de Vries R.P."/>
            <person name="Natvig D.O."/>
            <person name="Powell A.J."/>
            <person name="Tsang A."/>
            <person name="Grigoriev I.V."/>
        </authorList>
    </citation>
    <scope>NUCLEOTIDE SEQUENCE [LARGE SCALE GENOMIC DNA]</scope>
    <source>
        <strain evidence="3 4">CBS 494.80</strain>
    </source>
</reference>
<keyword evidence="4" id="KW-1185">Reference proteome</keyword>
<keyword evidence="1" id="KW-1133">Transmembrane helix</keyword>
<dbReference type="SUPFAM" id="SSF53720">
    <property type="entry name" value="ALDH-like"/>
    <property type="match status" value="1"/>
</dbReference>
<comment type="caution">
    <text evidence="3">The sequence shown here is derived from an EMBL/GenBank/DDBJ whole genome shotgun (WGS) entry which is preliminary data.</text>
</comment>
<evidence type="ECO:0000256" key="1">
    <source>
        <dbReference type="SAM" id="Phobius"/>
    </source>
</evidence>
<keyword evidence="1" id="KW-0472">Membrane</keyword>
<organism evidence="3 4">
    <name type="scientific">Oculimacula yallundae</name>
    <dbReference type="NCBI Taxonomy" id="86028"/>
    <lineage>
        <taxon>Eukaryota</taxon>
        <taxon>Fungi</taxon>
        <taxon>Dikarya</taxon>
        <taxon>Ascomycota</taxon>
        <taxon>Pezizomycotina</taxon>
        <taxon>Leotiomycetes</taxon>
        <taxon>Helotiales</taxon>
        <taxon>Ploettnerulaceae</taxon>
        <taxon>Oculimacula</taxon>
    </lineage>
</organism>
<dbReference type="Pfam" id="PF00171">
    <property type="entry name" value="Aldedh"/>
    <property type="match status" value="1"/>
</dbReference>
<accession>A0ABR4CW28</accession>